<name>A0A8S5V4U9_9CAUD</name>
<evidence type="ECO:0000313" key="2">
    <source>
        <dbReference type="EMBL" id="DAG01639.1"/>
    </source>
</evidence>
<protein>
    <submittedName>
        <fullName evidence="2">Uncharacterized protein</fullName>
    </submittedName>
</protein>
<feature type="region of interest" description="Disordered" evidence="1">
    <location>
        <begin position="1"/>
        <end position="28"/>
    </location>
</feature>
<accession>A0A8S5V4U9</accession>
<feature type="compositionally biased region" description="Gly residues" evidence="1">
    <location>
        <begin position="8"/>
        <end position="21"/>
    </location>
</feature>
<reference evidence="2" key="1">
    <citation type="journal article" date="2021" name="Proc. Natl. Acad. Sci. U.S.A.">
        <title>A Catalog of Tens of Thousands of Viruses from Human Metagenomes Reveals Hidden Associations with Chronic Diseases.</title>
        <authorList>
            <person name="Tisza M.J."/>
            <person name="Buck C.B."/>
        </authorList>
    </citation>
    <scope>NUCLEOTIDE SEQUENCE</scope>
    <source>
        <strain evidence="2">Ct87j35</strain>
    </source>
</reference>
<organism evidence="2">
    <name type="scientific">Siphoviridae sp. ct87j35</name>
    <dbReference type="NCBI Taxonomy" id="2825356"/>
    <lineage>
        <taxon>Viruses</taxon>
        <taxon>Duplodnaviria</taxon>
        <taxon>Heunggongvirae</taxon>
        <taxon>Uroviricota</taxon>
        <taxon>Caudoviricetes</taxon>
    </lineage>
</organism>
<evidence type="ECO:0000256" key="1">
    <source>
        <dbReference type="SAM" id="MobiDB-lite"/>
    </source>
</evidence>
<dbReference type="EMBL" id="BK016196">
    <property type="protein sequence ID" value="DAG01639.1"/>
    <property type="molecule type" value="Genomic_DNA"/>
</dbReference>
<sequence length="162" mass="17333">MRISLFSKGGGIETPDGGGGSSADDSSSGDVTITYSKVNDGFIEYPVIDAGDGIEMPTGAKVEFICEKAYSIQNTVRIRYYDTSGNDKIGALSFTKGTDTSTYVSYTENSVPNKTVTKMRVEVSKSGNALTYAEVKELGCMPETIKVTIGDKTKTYKVKESA</sequence>
<proteinExistence type="predicted"/>